<dbReference type="InterPro" id="IPR010982">
    <property type="entry name" value="Lambda_DNA-bd_dom_sf"/>
</dbReference>
<proteinExistence type="predicted"/>
<dbReference type="AlphaFoldDB" id="R0D1H8"/>
<dbReference type="PATRIC" id="fig|1292034.3.peg.1844"/>
<dbReference type="SUPFAM" id="SSF47413">
    <property type="entry name" value="lambda repressor-like DNA-binding domains"/>
    <property type="match status" value="1"/>
</dbReference>
<organism evidence="1 2">
    <name type="scientific">Caulobacter vibrioides OR37</name>
    <dbReference type="NCBI Taxonomy" id="1292034"/>
    <lineage>
        <taxon>Bacteria</taxon>
        <taxon>Pseudomonadati</taxon>
        <taxon>Pseudomonadota</taxon>
        <taxon>Alphaproteobacteria</taxon>
        <taxon>Caulobacterales</taxon>
        <taxon>Caulobacteraceae</taxon>
        <taxon>Caulobacter</taxon>
    </lineage>
</organism>
<dbReference type="Proteomes" id="UP000013063">
    <property type="component" value="Unassembled WGS sequence"/>
</dbReference>
<accession>R0D1H8</accession>
<keyword evidence="2" id="KW-1185">Reference proteome</keyword>
<evidence type="ECO:0000313" key="2">
    <source>
        <dbReference type="Proteomes" id="UP000013063"/>
    </source>
</evidence>
<name>R0D1H8_CAUVI</name>
<sequence length="88" mass="9709">MMTRPADPAIDEAATPARARSARALIQAVRWRTGLSQADFARVFRIDLTLLEDLERGDARPDTALTAYLRVIDHAPEAVLEALRRAPG</sequence>
<dbReference type="STRING" id="1292034.OR37_01854"/>
<evidence type="ECO:0000313" key="1">
    <source>
        <dbReference type="EMBL" id="ENZ82300.1"/>
    </source>
</evidence>
<protein>
    <recommendedName>
        <fullName evidence="3">HTH cro/C1-type domain-containing protein</fullName>
    </recommendedName>
</protein>
<dbReference type="EMBL" id="APMP01000008">
    <property type="protein sequence ID" value="ENZ82300.1"/>
    <property type="molecule type" value="Genomic_DNA"/>
</dbReference>
<dbReference type="RefSeq" id="WP_004618499.1">
    <property type="nucleotide sequence ID" value="NZ_APMP01000008.1"/>
</dbReference>
<comment type="caution">
    <text evidence="1">The sequence shown here is derived from an EMBL/GenBank/DDBJ whole genome shotgun (WGS) entry which is preliminary data.</text>
</comment>
<dbReference type="GO" id="GO:0003677">
    <property type="term" value="F:DNA binding"/>
    <property type="evidence" value="ECO:0007669"/>
    <property type="project" value="InterPro"/>
</dbReference>
<evidence type="ECO:0008006" key="3">
    <source>
        <dbReference type="Google" id="ProtNLM"/>
    </source>
</evidence>
<gene>
    <name evidence="1" type="ORF">OR37_01854</name>
</gene>
<dbReference type="Gene3D" id="1.10.260.40">
    <property type="entry name" value="lambda repressor-like DNA-binding domains"/>
    <property type="match status" value="1"/>
</dbReference>
<reference evidence="1 2" key="1">
    <citation type="journal article" date="2013" name="Genome Announc.">
        <title>Draft Genome Sequence for Caulobacter sp. Strain OR37, a Bacterium Tolerant to Heavy Metals.</title>
        <authorList>
            <person name="Utturkar S.M."/>
            <person name="Bollmann A."/>
            <person name="Brzoska R.M."/>
            <person name="Klingeman D.M."/>
            <person name="Epstein S.E."/>
            <person name="Palumbo A.V."/>
            <person name="Brown S.D."/>
        </authorList>
    </citation>
    <scope>NUCLEOTIDE SEQUENCE [LARGE SCALE GENOMIC DNA]</scope>
    <source>
        <strain evidence="1 2">OR37</strain>
    </source>
</reference>